<name>A0A9D3VGE6_9ROSI</name>
<dbReference type="Pfam" id="PF14223">
    <property type="entry name" value="Retrotran_gag_2"/>
    <property type="match status" value="1"/>
</dbReference>
<evidence type="ECO:0008006" key="3">
    <source>
        <dbReference type="Google" id="ProtNLM"/>
    </source>
</evidence>
<comment type="caution">
    <text evidence="1">The sequence shown here is derived from an EMBL/GenBank/DDBJ whole genome shotgun (WGS) entry which is preliminary data.</text>
</comment>
<gene>
    <name evidence="1" type="ORF">J1N35_022249</name>
</gene>
<dbReference type="OrthoDB" id="1932348at2759"/>
<protein>
    <recommendedName>
        <fullName evidence="3">UBN2 domain-containing protein</fullName>
    </recommendedName>
</protein>
<sequence>MKPDEDIKAMFDRFTIINSELKSYGKIYPNTEVVRKILRILSMSWVAKVTAIEEAKNFETLSLDELIGPLLTHEMRLKEVNKGEEKV</sequence>
<organism evidence="1 2">
    <name type="scientific">Gossypium stocksii</name>
    <dbReference type="NCBI Taxonomy" id="47602"/>
    <lineage>
        <taxon>Eukaryota</taxon>
        <taxon>Viridiplantae</taxon>
        <taxon>Streptophyta</taxon>
        <taxon>Embryophyta</taxon>
        <taxon>Tracheophyta</taxon>
        <taxon>Spermatophyta</taxon>
        <taxon>Magnoliopsida</taxon>
        <taxon>eudicotyledons</taxon>
        <taxon>Gunneridae</taxon>
        <taxon>Pentapetalae</taxon>
        <taxon>rosids</taxon>
        <taxon>malvids</taxon>
        <taxon>Malvales</taxon>
        <taxon>Malvaceae</taxon>
        <taxon>Malvoideae</taxon>
        <taxon>Gossypium</taxon>
    </lineage>
</organism>
<dbReference type="AlphaFoldDB" id="A0A9D3VGE6"/>
<accession>A0A9D3VGE6</accession>
<evidence type="ECO:0000313" key="1">
    <source>
        <dbReference type="EMBL" id="KAH1082488.1"/>
    </source>
</evidence>
<reference evidence="1 2" key="1">
    <citation type="journal article" date="2021" name="Plant Biotechnol. J.">
        <title>Multi-omics assisted identification of the key and species-specific regulatory components of drought-tolerant mechanisms in Gossypium stocksii.</title>
        <authorList>
            <person name="Yu D."/>
            <person name="Ke L."/>
            <person name="Zhang D."/>
            <person name="Wu Y."/>
            <person name="Sun Y."/>
            <person name="Mei J."/>
            <person name="Sun J."/>
            <person name="Sun Y."/>
        </authorList>
    </citation>
    <scope>NUCLEOTIDE SEQUENCE [LARGE SCALE GENOMIC DNA]</scope>
    <source>
        <strain evidence="2">cv. E1</strain>
        <tissue evidence="1">Leaf</tissue>
    </source>
</reference>
<proteinExistence type="predicted"/>
<dbReference type="EMBL" id="JAIQCV010000007">
    <property type="protein sequence ID" value="KAH1082488.1"/>
    <property type="molecule type" value="Genomic_DNA"/>
</dbReference>
<evidence type="ECO:0000313" key="2">
    <source>
        <dbReference type="Proteomes" id="UP000828251"/>
    </source>
</evidence>
<keyword evidence="2" id="KW-1185">Reference proteome</keyword>
<dbReference type="Proteomes" id="UP000828251">
    <property type="component" value="Unassembled WGS sequence"/>
</dbReference>